<dbReference type="EMBL" id="VEPZ02000074">
    <property type="protein sequence ID" value="KAE8734063.1"/>
    <property type="molecule type" value="Genomic_DNA"/>
</dbReference>
<feature type="coiled-coil region" evidence="10">
    <location>
        <begin position="229"/>
        <end position="267"/>
    </location>
</feature>
<evidence type="ECO:0000256" key="9">
    <source>
        <dbReference type="ARBA" id="ARBA00038080"/>
    </source>
</evidence>
<sequence>MIRNPVLGDEEHEKPTGIDHALNQETKNKPEKRVHQFYLVKFWPYKDPDEAFKIAEAEKLIDNLNQKLNQMDLQFSLLKTHSQLDHLRRQERIIVLQFELQKRISDDLQLVLDKLHSAIVPHERIGSPNHTQGFQSWISHGSINLGIERKMIKEMARRQHRVNDLGLTNSPVEAFLWQIMNFCWGKIEKPGYTGMLEKLQQIEDGKKKALAHSAEKANIFNPFSVKSAIEEQIKIVKKISIELREEEQEVKSKIKRLEKQLKPMKDKASVYRARRPETAKRKEAPQRRILKLRQTSVKMNGMYDEYVSLLSHARELARNKDIAALRKLSQHQVEEFTREWNNPYFKTFRINYEFSISDSLRNRQLSHQGRIRLRNDSKETLR</sequence>
<evidence type="ECO:0000256" key="10">
    <source>
        <dbReference type="SAM" id="Coils"/>
    </source>
</evidence>
<keyword evidence="4" id="KW-0812">Transmembrane</keyword>
<comment type="subcellular location">
    <subcellularLocation>
        <location evidence="1">Cell membrane</location>
        <topology evidence="1">Single-pass membrane protein</topology>
    </subcellularLocation>
    <subcellularLocation>
        <location evidence="2">Endoplasmic reticulum membrane</location>
        <topology evidence="2">Single-pass membrane protein</topology>
    </subcellularLocation>
</comment>
<dbReference type="InterPro" id="IPR055282">
    <property type="entry name" value="PPI1-4"/>
</dbReference>
<comment type="similarity">
    <text evidence="9">Belongs to the plant Proton pump-interactor protein family.</text>
</comment>
<evidence type="ECO:0000256" key="5">
    <source>
        <dbReference type="ARBA" id="ARBA00022824"/>
    </source>
</evidence>
<reference evidence="11" key="1">
    <citation type="submission" date="2019-09" db="EMBL/GenBank/DDBJ databases">
        <title>Draft genome information of white flower Hibiscus syriacus.</title>
        <authorList>
            <person name="Kim Y.-M."/>
        </authorList>
    </citation>
    <scope>NUCLEOTIDE SEQUENCE [LARGE SCALE GENOMIC DNA]</scope>
    <source>
        <strain evidence="11">YM2019G1</strain>
    </source>
</reference>
<keyword evidence="5" id="KW-0256">Endoplasmic reticulum</keyword>
<keyword evidence="6" id="KW-1133">Transmembrane helix</keyword>
<evidence type="ECO:0000313" key="12">
    <source>
        <dbReference type="Proteomes" id="UP000436088"/>
    </source>
</evidence>
<evidence type="ECO:0000256" key="4">
    <source>
        <dbReference type="ARBA" id="ARBA00022692"/>
    </source>
</evidence>
<keyword evidence="12" id="KW-1185">Reference proteome</keyword>
<evidence type="ECO:0000256" key="3">
    <source>
        <dbReference type="ARBA" id="ARBA00022475"/>
    </source>
</evidence>
<evidence type="ECO:0000313" key="11">
    <source>
        <dbReference type="EMBL" id="KAE8734063.1"/>
    </source>
</evidence>
<protein>
    <submittedName>
        <fullName evidence="11">Uncharacterized protein</fullName>
    </submittedName>
</protein>
<dbReference type="PANTHER" id="PTHR32219:SF21">
    <property type="entry name" value="PROTON PUMP-INTERACTOR 1-LIKE"/>
    <property type="match status" value="1"/>
</dbReference>
<name>A0A6A3CXF4_HIBSY</name>
<dbReference type="GO" id="GO:0005886">
    <property type="term" value="C:plasma membrane"/>
    <property type="evidence" value="ECO:0007669"/>
    <property type="project" value="UniProtKB-SubCell"/>
</dbReference>
<dbReference type="AlphaFoldDB" id="A0A6A3CXF4"/>
<organism evidence="11 12">
    <name type="scientific">Hibiscus syriacus</name>
    <name type="common">Rose of Sharon</name>
    <dbReference type="NCBI Taxonomy" id="106335"/>
    <lineage>
        <taxon>Eukaryota</taxon>
        <taxon>Viridiplantae</taxon>
        <taxon>Streptophyta</taxon>
        <taxon>Embryophyta</taxon>
        <taxon>Tracheophyta</taxon>
        <taxon>Spermatophyta</taxon>
        <taxon>Magnoliopsida</taxon>
        <taxon>eudicotyledons</taxon>
        <taxon>Gunneridae</taxon>
        <taxon>Pentapetalae</taxon>
        <taxon>rosids</taxon>
        <taxon>malvids</taxon>
        <taxon>Malvales</taxon>
        <taxon>Malvaceae</taxon>
        <taxon>Malvoideae</taxon>
        <taxon>Hibiscus</taxon>
    </lineage>
</organism>
<comment type="caution">
    <text evidence="11">The sequence shown here is derived from an EMBL/GenBank/DDBJ whole genome shotgun (WGS) entry which is preliminary data.</text>
</comment>
<dbReference type="PANTHER" id="PTHR32219">
    <property type="entry name" value="RNA-BINDING PROTEIN YLMH-RELATED"/>
    <property type="match status" value="1"/>
</dbReference>
<evidence type="ECO:0000256" key="1">
    <source>
        <dbReference type="ARBA" id="ARBA00004162"/>
    </source>
</evidence>
<dbReference type="GO" id="GO:0005789">
    <property type="term" value="C:endoplasmic reticulum membrane"/>
    <property type="evidence" value="ECO:0007669"/>
    <property type="project" value="UniProtKB-SubCell"/>
</dbReference>
<dbReference type="Proteomes" id="UP000436088">
    <property type="component" value="Unassembled WGS sequence"/>
</dbReference>
<keyword evidence="3" id="KW-1003">Cell membrane</keyword>
<evidence type="ECO:0000256" key="6">
    <source>
        <dbReference type="ARBA" id="ARBA00022989"/>
    </source>
</evidence>
<evidence type="ECO:0000256" key="2">
    <source>
        <dbReference type="ARBA" id="ARBA00004389"/>
    </source>
</evidence>
<keyword evidence="7 10" id="KW-0175">Coiled coil</keyword>
<keyword evidence="8" id="KW-0472">Membrane</keyword>
<proteinExistence type="inferred from homology"/>
<evidence type="ECO:0000256" key="7">
    <source>
        <dbReference type="ARBA" id="ARBA00023054"/>
    </source>
</evidence>
<evidence type="ECO:0000256" key="8">
    <source>
        <dbReference type="ARBA" id="ARBA00023136"/>
    </source>
</evidence>
<gene>
    <name evidence="11" type="ORF">F3Y22_tig00000778pilonHSYRG00067</name>
</gene>
<accession>A0A6A3CXF4</accession>